<accession>A0A915E9J6</accession>
<proteinExistence type="predicted"/>
<evidence type="ECO:0000313" key="3">
    <source>
        <dbReference type="WBParaSite" id="jg3986"/>
    </source>
</evidence>
<keyword evidence="2" id="KW-1185">Reference proteome</keyword>
<dbReference type="WBParaSite" id="jg3986">
    <property type="protein sequence ID" value="jg3986"/>
    <property type="gene ID" value="jg3986"/>
</dbReference>
<organism evidence="2 3">
    <name type="scientific">Ditylenchus dipsaci</name>
    <dbReference type="NCBI Taxonomy" id="166011"/>
    <lineage>
        <taxon>Eukaryota</taxon>
        <taxon>Metazoa</taxon>
        <taxon>Ecdysozoa</taxon>
        <taxon>Nematoda</taxon>
        <taxon>Chromadorea</taxon>
        <taxon>Rhabditida</taxon>
        <taxon>Tylenchina</taxon>
        <taxon>Tylenchomorpha</taxon>
        <taxon>Sphaerularioidea</taxon>
        <taxon>Anguinidae</taxon>
        <taxon>Anguininae</taxon>
        <taxon>Ditylenchus</taxon>
    </lineage>
</organism>
<dbReference type="InterPro" id="IPR051080">
    <property type="entry name" value="Nematode_rcpt-like_serp_alpha"/>
</dbReference>
<reference evidence="3" key="1">
    <citation type="submission" date="2022-11" db="UniProtKB">
        <authorList>
            <consortium name="WormBaseParasite"/>
        </authorList>
    </citation>
    <scope>IDENTIFICATION</scope>
</reference>
<feature type="transmembrane region" description="Helical" evidence="1">
    <location>
        <begin position="33"/>
        <end position="54"/>
    </location>
</feature>
<keyword evidence="1" id="KW-0812">Transmembrane</keyword>
<keyword evidence="1" id="KW-1133">Transmembrane helix</keyword>
<dbReference type="Proteomes" id="UP000887574">
    <property type="component" value="Unplaced"/>
</dbReference>
<name>A0A915E9J6_9BILA</name>
<dbReference type="GO" id="GO:0004984">
    <property type="term" value="F:olfactory receptor activity"/>
    <property type="evidence" value="ECO:0007669"/>
    <property type="project" value="TreeGrafter"/>
</dbReference>
<evidence type="ECO:0000256" key="1">
    <source>
        <dbReference type="SAM" id="Phobius"/>
    </source>
</evidence>
<dbReference type="PANTHER" id="PTHR31357:SF17">
    <property type="entry name" value="G_PROTEIN_RECEP_F1_2 DOMAIN-CONTAINING PROTEIN"/>
    <property type="match status" value="1"/>
</dbReference>
<feature type="transmembrane region" description="Helical" evidence="1">
    <location>
        <begin position="107"/>
        <end position="129"/>
    </location>
</feature>
<protein>
    <submittedName>
        <fullName evidence="3">Uncharacterized protein</fullName>
    </submittedName>
</protein>
<keyword evidence="1" id="KW-0472">Membrane</keyword>
<evidence type="ECO:0000313" key="2">
    <source>
        <dbReference type="Proteomes" id="UP000887574"/>
    </source>
</evidence>
<feature type="transmembrane region" description="Helical" evidence="1">
    <location>
        <begin position="66"/>
        <end position="87"/>
    </location>
</feature>
<sequence length="165" mass="19180">MDISQQLTDFNPIHNVDDCSKASEMSASRLWNAIRIFQCVVTCSTLILLVFLLCKFKNSHLLFHRNLLCFMANIVFLLALHSAGMLFSQLRALTLFLLYQDSCEYLTPVWIGILVRLLSYVYLLSFSLLHIGITIERARQLFLPKITKKREELVVFWVFLLYGQL</sequence>
<dbReference type="AlphaFoldDB" id="A0A915E9J6"/>
<dbReference type="PANTHER" id="PTHR31357">
    <property type="entry name" value="SERPENTINE RECEPTOR CLASS ALPHA-10"/>
    <property type="match status" value="1"/>
</dbReference>